<keyword evidence="9" id="KW-0739">Sodium transport</keyword>
<dbReference type="GO" id="GO:0016020">
    <property type="term" value="C:membrane"/>
    <property type="evidence" value="ECO:0007669"/>
    <property type="project" value="UniProtKB-SubCell"/>
</dbReference>
<dbReference type="Gene3D" id="1.20.1530.20">
    <property type="match status" value="1"/>
</dbReference>
<feature type="transmembrane region" description="Helical" evidence="10">
    <location>
        <begin position="112"/>
        <end position="133"/>
    </location>
</feature>
<dbReference type="GO" id="GO:0015297">
    <property type="term" value="F:antiporter activity"/>
    <property type="evidence" value="ECO:0007669"/>
    <property type="project" value="UniProtKB-KW"/>
</dbReference>
<protein>
    <submittedName>
        <fullName evidence="12">Transporter, CPA2 family</fullName>
    </submittedName>
</protein>
<name>A0A1N6DPM1_9GAMM</name>
<keyword evidence="4 10" id="KW-0812">Transmembrane</keyword>
<keyword evidence="6" id="KW-0915">Sodium</keyword>
<keyword evidence="5 10" id="KW-1133">Transmembrane helix</keyword>
<evidence type="ECO:0000313" key="13">
    <source>
        <dbReference type="Proteomes" id="UP000198461"/>
    </source>
</evidence>
<evidence type="ECO:0000256" key="1">
    <source>
        <dbReference type="ARBA" id="ARBA00004141"/>
    </source>
</evidence>
<dbReference type="RefSeq" id="WP_074200651.1">
    <property type="nucleotide sequence ID" value="NZ_FSRE01000001.1"/>
</dbReference>
<keyword evidence="8 10" id="KW-0472">Membrane</keyword>
<gene>
    <name evidence="12" type="ORF">SAMN05443662_0329</name>
</gene>
<accession>A0A1N6DPM1</accession>
<feature type="transmembrane region" description="Helical" evidence="10">
    <location>
        <begin position="245"/>
        <end position="266"/>
    </location>
</feature>
<comment type="subcellular location">
    <subcellularLocation>
        <location evidence="1">Membrane</location>
        <topology evidence="1">Multi-pass membrane protein</topology>
    </subcellularLocation>
</comment>
<dbReference type="PANTHER" id="PTHR43562">
    <property type="entry name" value="NAPA-TYPE SODIUM/HYDROGEN ANTIPORTER"/>
    <property type="match status" value="1"/>
</dbReference>
<dbReference type="GO" id="GO:0006814">
    <property type="term" value="P:sodium ion transport"/>
    <property type="evidence" value="ECO:0007669"/>
    <property type="project" value="UniProtKB-KW"/>
</dbReference>
<feature type="transmembrane region" description="Helical" evidence="10">
    <location>
        <begin position="58"/>
        <end position="75"/>
    </location>
</feature>
<keyword evidence="13" id="KW-1185">Reference proteome</keyword>
<dbReference type="AlphaFoldDB" id="A0A1N6DPM1"/>
<evidence type="ECO:0000313" key="12">
    <source>
        <dbReference type="EMBL" id="SIN72735.1"/>
    </source>
</evidence>
<organism evidence="12 13">
    <name type="scientific">Sulfurivirga caldicuralii</name>
    <dbReference type="NCBI Taxonomy" id="364032"/>
    <lineage>
        <taxon>Bacteria</taxon>
        <taxon>Pseudomonadati</taxon>
        <taxon>Pseudomonadota</taxon>
        <taxon>Gammaproteobacteria</taxon>
        <taxon>Thiotrichales</taxon>
        <taxon>Piscirickettsiaceae</taxon>
        <taxon>Sulfurivirga</taxon>
    </lineage>
</organism>
<evidence type="ECO:0000256" key="5">
    <source>
        <dbReference type="ARBA" id="ARBA00022989"/>
    </source>
</evidence>
<dbReference type="GO" id="GO:1902600">
    <property type="term" value="P:proton transmembrane transport"/>
    <property type="evidence" value="ECO:0007669"/>
    <property type="project" value="InterPro"/>
</dbReference>
<evidence type="ECO:0000256" key="10">
    <source>
        <dbReference type="SAM" id="Phobius"/>
    </source>
</evidence>
<evidence type="ECO:0000256" key="3">
    <source>
        <dbReference type="ARBA" id="ARBA00022449"/>
    </source>
</evidence>
<evidence type="ECO:0000256" key="8">
    <source>
        <dbReference type="ARBA" id="ARBA00023136"/>
    </source>
</evidence>
<keyword evidence="2" id="KW-0813">Transport</keyword>
<feature type="transmembrane region" description="Helical" evidence="10">
    <location>
        <begin position="286"/>
        <end position="304"/>
    </location>
</feature>
<dbReference type="InterPro" id="IPR006153">
    <property type="entry name" value="Cation/H_exchanger_TM"/>
</dbReference>
<feature type="transmembrane region" description="Helical" evidence="10">
    <location>
        <begin position="87"/>
        <end position="106"/>
    </location>
</feature>
<keyword evidence="7" id="KW-0406">Ion transport</keyword>
<sequence length="411" mass="44770">MEAHAFLLQLFLILVSARIFAELFARMGIPPVLGEVTAGLMLGPSLLGWVHMNDMIRLLAEIGIILLLFEIGLEVDVEKLKAHTFNAVTVALTGVVLPFAGGFAVSRYGFDLPLLTSLFIGGTLTATSIGITLRVLRDLKLTHTTAAQVVVGAAVLDDIVGVVLLVLLADFALTGQVSWSHTLRTLGMLALFLAVAPLLASVMSHFLRTYELRYRGLPGFVPTFIIALVLFFAWVAHLFGAPEILGAFAAGVALSRRFIVPFAAFIQTDERFTEAVNQQMQPLIHLFTPIFFVSVGLAVDLTVVHWNSPAFWALGGVLLLVAVASKVAAGLILPRMEARERWRIGVAMVPRGEVGLIFAELGRTAKLFTQDIYAVMIFVVILSTLLPPLWLKRMTGSEQESSTPSLRERDE</sequence>
<evidence type="ECO:0000256" key="4">
    <source>
        <dbReference type="ARBA" id="ARBA00022692"/>
    </source>
</evidence>
<feature type="transmembrane region" description="Helical" evidence="10">
    <location>
        <begin position="188"/>
        <end position="207"/>
    </location>
</feature>
<reference evidence="12 13" key="1">
    <citation type="submission" date="2016-11" db="EMBL/GenBank/DDBJ databases">
        <authorList>
            <person name="Jaros S."/>
            <person name="Januszkiewicz K."/>
            <person name="Wedrychowicz H."/>
        </authorList>
    </citation>
    <scope>NUCLEOTIDE SEQUENCE [LARGE SCALE GENOMIC DNA]</scope>
    <source>
        <strain evidence="12 13">DSM 17737</strain>
    </source>
</reference>
<dbReference type="InterPro" id="IPR038770">
    <property type="entry name" value="Na+/solute_symporter_sf"/>
</dbReference>
<dbReference type="OrthoDB" id="9781411at2"/>
<dbReference type="Proteomes" id="UP000198461">
    <property type="component" value="Unassembled WGS sequence"/>
</dbReference>
<feature type="transmembrane region" description="Helical" evidence="10">
    <location>
        <begin position="219"/>
        <end position="239"/>
    </location>
</feature>
<dbReference type="PANTHER" id="PTHR43562:SF3">
    <property type="entry name" value="SODIUM ION_PROTON EXCHANGER (EUROFUNG)"/>
    <property type="match status" value="1"/>
</dbReference>
<feature type="transmembrane region" description="Helical" evidence="10">
    <location>
        <begin position="310"/>
        <end position="333"/>
    </location>
</feature>
<evidence type="ECO:0000256" key="9">
    <source>
        <dbReference type="ARBA" id="ARBA00023201"/>
    </source>
</evidence>
<feature type="domain" description="Cation/H+ exchanger transmembrane" evidence="11">
    <location>
        <begin position="15"/>
        <end position="392"/>
    </location>
</feature>
<evidence type="ECO:0000256" key="7">
    <source>
        <dbReference type="ARBA" id="ARBA00023065"/>
    </source>
</evidence>
<keyword evidence="3" id="KW-0050">Antiport</keyword>
<dbReference type="EMBL" id="FSRE01000001">
    <property type="protein sequence ID" value="SIN72735.1"/>
    <property type="molecule type" value="Genomic_DNA"/>
</dbReference>
<evidence type="ECO:0000259" key="11">
    <source>
        <dbReference type="Pfam" id="PF00999"/>
    </source>
</evidence>
<feature type="transmembrane region" description="Helical" evidence="10">
    <location>
        <begin position="372"/>
        <end position="391"/>
    </location>
</feature>
<dbReference type="Pfam" id="PF00999">
    <property type="entry name" value="Na_H_Exchanger"/>
    <property type="match status" value="1"/>
</dbReference>
<dbReference type="STRING" id="364032.SAMN05443662_0329"/>
<evidence type="ECO:0000256" key="2">
    <source>
        <dbReference type="ARBA" id="ARBA00022448"/>
    </source>
</evidence>
<evidence type="ECO:0000256" key="6">
    <source>
        <dbReference type="ARBA" id="ARBA00023053"/>
    </source>
</evidence>
<feature type="transmembrane region" description="Helical" evidence="10">
    <location>
        <begin position="145"/>
        <end position="168"/>
    </location>
</feature>
<proteinExistence type="predicted"/>